<sequence>MPKEYFSPYAPRRPRSPRLVLIWVSTFVFILWMTWYIATRHKERAAPYVEEFMHPGRGPRRVQEAGAGSEPGRSWRF</sequence>
<dbReference type="RefSeq" id="XP_062646376.1">
    <property type="nucleotide sequence ID" value="XM_062796407.1"/>
</dbReference>
<protein>
    <submittedName>
        <fullName evidence="3">Uncharacterized protein</fullName>
    </submittedName>
</protein>
<proteinExistence type="predicted"/>
<feature type="region of interest" description="Disordered" evidence="1">
    <location>
        <begin position="57"/>
        <end position="77"/>
    </location>
</feature>
<keyword evidence="4" id="KW-1185">Reference proteome</keyword>
<comment type="caution">
    <text evidence="3">The sequence shown here is derived from an EMBL/GenBank/DDBJ whole genome shotgun (WGS) entry which is preliminary data.</text>
</comment>
<evidence type="ECO:0000256" key="2">
    <source>
        <dbReference type="SAM" id="Phobius"/>
    </source>
</evidence>
<evidence type="ECO:0000313" key="3">
    <source>
        <dbReference type="EMBL" id="KAK4122605.1"/>
    </source>
</evidence>
<dbReference type="Proteomes" id="UP001302602">
    <property type="component" value="Unassembled WGS sequence"/>
</dbReference>
<dbReference type="GeneID" id="87833175"/>
<evidence type="ECO:0000313" key="4">
    <source>
        <dbReference type="Proteomes" id="UP001302602"/>
    </source>
</evidence>
<reference evidence="3" key="1">
    <citation type="journal article" date="2023" name="Mol. Phylogenet. Evol.">
        <title>Genome-scale phylogeny and comparative genomics of the fungal order Sordariales.</title>
        <authorList>
            <person name="Hensen N."/>
            <person name="Bonometti L."/>
            <person name="Westerberg I."/>
            <person name="Brannstrom I.O."/>
            <person name="Guillou S."/>
            <person name="Cros-Aarteil S."/>
            <person name="Calhoun S."/>
            <person name="Haridas S."/>
            <person name="Kuo A."/>
            <person name="Mondo S."/>
            <person name="Pangilinan J."/>
            <person name="Riley R."/>
            <person name="LaButti K."/>
            <person name="Andreopoulos B."/>
            <person name="Lipzen A."/>
            <person name="Chen C."/>
            <person name="Yan M."/>
            <person name="Daum C."/>
            <person name="Ng V."/>
            <person name="Clum A."/>
            <person name="Steindorff A."/>
            <person name="Ohm R.A."/>
            <person name="Martin F."/>
            <person name="Silar P."/>
            <person name="Natvig D.O."/>
            <person name="Lalanne C."/>
            <person name="Gautier V."/>
            <person name="Ament-Velasquez S.L."/>
            <person name="Kruys A."/>
            <person name="Hutchinson M.I."/>
            <person name="Powell A.J."/>
            <person name="Barry K."/>
            <person name="Miller A.N."/>
            <person name="Grigoriev I.V."/>
            <person name="Debuchy R."/>
            <person name="Gladieux P."/>
            <person name="Hiltunen Thoren M."/>
            <person name="Johannesson H."/>
        </authorList>
    </citation>
    <scope>NUCLEOTIDE SEQUENCE</scope>
    <source>
        <strain evidence="3">CBS 731.68</strain>
    </source>
</reference>
<dbReference type="AlphaFoldDB" id="A0AAN6TYG9"/>
<name>A0AAN6TYG9_9PEZI</name>
<evidence type="ECO:0000256" key="1">
    <source>
        <dbReference type="SAM" id="MobiDB-lite"/>
    </source>
</evidence>
<keyword evidence="2" id="KW-0812">Transmembrane</keyword>
<reference evidence="3" key="2">
    <citation type="submission" date="2023-05" db="EMBL/GenBank/DDBJ databases">
        <authorList>
            <consortium name="Lawrence Berkeley National Laboratory"/>
            <person name="Steindorff A."/>
            <person name="Hensen N."/>
            <person name="Bonometti L."/>
            <person name="Westerberg I."/>
            <person name="Brannstrom I.O."/>
            <person name="Guillou S."/>
            <person name="Cros-Aarteil S."/>
            <person name="Calhoun S."/>
            <person name="Haridas S."/>
            <person name="Kuo A."/>
            <person name="Mondo S."/>
            <person name="Pangilinan J."/>
            <person name="Riley R."/>
            <person name="Labutti K."/>
            <person name="Andreopoulos B."/>
            <person name="Lipzen A."/>
            <person name="Chen C."/>
            <person name="Yanf M."/>
            <person name="Daum C."/>
            <person name="Ng V."/>
            <person name="Clum A."/>
            <person name="Ohm R."/>
            <person name="Martin F."/>
            <person name="Silar P."/>
            <person name="Natvig D."/>
            <person name="Lalanne C."/>
            <person name="Gautier V."/>
            <person name="Ament-Velasquez S.L."/>
            <person name="Kruys A."/>
            <person name="Hutchinson M.I."/>
            <person name="Powell A.J."/>
            <person name="Barry K."/>
            <person name="Miller A.N."/>
            <person name="Grigoriev I.V."/>
            <person name="Debuchy R."/>
            <person name="Gladieux P."/>
            <person name="Thoren M.H."/>
            <person name="Johannesson H."/>
        </authorList>
    </citation>
    <scope>NUCLEOTIDE SEQUENCE</scope>
    <source>
        <strain evidence="3">CBS 731.68</strain>
    </source>
</reference>
<dbReference type="EMBL" id="MU853230">
    <property type="protein sequence ID" value="KAK4122605.1"/>
    <property type="molecule type" value="Genomic_DNA"/>
</dbReference>
<accession>A0AAN6TYG9</accession>
<feature type="transmembrane region" description="Helical" evidence="2">
    <location>
        <begin position="20"/>
        <end position="38"/>
    </location>
</feature>
<gene>
    <name evidence="3" type="ORF">N657DRAFT_681608</name>
</gene>
<keyword evidence="2" id="KW-1133">Transmembrane helix</keyword>
<keyword evidence="2" id="KW-0472">Membrane</keyword>
<organism evidence="3 4">
    <name type="scientific">Parathielavia appendiculata</name>
    <dbReference type="NCBI Taxonomy" id="2587402"/>
    <lineage>
        <taxon>Eukaryota</taxon>
        <taxon>Fungi</taxon>
        <taxon>Dikarya</taxon>
        <taxon>Ascomycota</taxon>
        <taxon>Pezizomycotina</taxon>
        <taxon>Sordariomycetes</taxon>
        <taxon>Sordariomycetidae</taxon>
        <taxon>Sordariales</taxon>
        <taxon>Chaetomiaceae</taxon>
        <taxon>Parathielavia</taxon>
    </lineage>
</organism>